<dbReference type="PANTHER" id="PTHR37305">
    <property type="entry name" value="INTEGRAL MEMBRANE PROTEIN-RELATED"/>
    <property type="match status" value="1"/>
</dbReference>
<evidence type="ECO:0000313" key="2">
    <source>
        <dbReference type="EMBL" id="MBE1553253.1"/>
    </source>
</evidence>
<feature type="transmembrane region" description="Helical" evidence="1">
    <location>
        <begin position="18"/>
        <end position="36"/>
    </location>
</feature>
<dbReference type="GO" id="GO:0005886">
    <property type="term" value="C:plasma membrane"/>
    <property type="evidence" value="ECO:0007669"/>
    <property type="project" value="UniProtKB-SubCell"/>
</dbReference>
<comment type="caution">
    <text evidence="2">The sequence shown here is derived from an EMBL/GenBank/DDBJ whole genome shotgun (WGS) entry which is preliminary data.</text>
</comment>
<keyword evidence="1" id="KW-0472">Membrane</keyword>
<gene>
    <name evidence="2" type="ORF">H4683_000322</name>
</gene>
<dbReference type="PANTHER" id="PTHR37305:SF1">
    <property type="entry name" value="MEMBRANE PROTEIN"/>
    <property type="match status" value="1"/>
</dbReference>
<dbReference type="EMBL" id="JADBEL010000001">
    <property type="protein sequence ID" value="MBE1553253.1"/>
    <property type="molecule type" value="Genomic_DNA"/>
</dbReference>
<dbReference type="Proteomes" id="UP000658225">
    <property type="component" value="Unassembled WGS sequence"/>
</dbReference>
<keyword evidence="3" id="KW-1185">Reference proteome</keyword>
<dbReference type="Pfam" id="PF12679">
    <property type="entry name" value="ABC2_membrane_2"/>
    <property type="match status" value="1"/>
</dbReference>
<reference evidence="2" key="1">
    <citation type="submission" date="2020-10" db="EMBL/GenBank/DDBJ databases">
        <title>Genomic Encyclopedia of Type Strains, Phase IV (KMG-IV): sequencing the most valuable type-strain genomes for metagenomic binning, comparative biology and taxonomic classification.</title>
        <authorList>
            <person name="Goeker M."/>
        </authorList>
    </citation>
    <scope>NUCLEOTIDE SEQUENCE</scope>
    <source>
        <strain evidence="2">DSM 13886</strain>
    </source>
</reference>
<proteinExistence type="predicted"/>
<organism evidence="2 3">
    <name type="scientific">Sporosarcina limicola</name>
    <dbReference type="NCBI Taxonomy" id="34101"/>
    <lineage>
        <taxon>Bacteria</taxon>
        <taxon>Bacillati</taxon>
        <taxon>Bacillota</taxon>
        <taxon>Bacilli</taxon>
        <taxon>Bacillales</taxon>
        <taxon>Caryophanaceae</taxon>
        <taxon>Sporosarcina</taxon>
    </lineage>
</organism>
<dbReference type="AlphaFoldDB" id="A0A927MEN7"/>
<evidence type="ECO:0000313" key="3">
    <source>
        <dbReference type="Proteomes" id="UP000658225"/>
    </source>
</evidence>
<keyword evidence="1" id="KW-0812">Transmembrane</keyword>
<feature type="transmembrane region" description="Helical" evidence="1">
    <location>
        <begin position="152"/>
        <end position="182"/>
    </location>
</feature>
<protein>
    <submittedName>
        <fullName evidence="2">ABC-2 type transport system permease protein</fullName>
    </submittedName>
</protein>
<dbReference type="GO" id="GO:0140359">
    <property type="term" value="F:ABC-type transporter activity"/>
    <property type="evidence" value="ECO:0007669"/>
    <property type="project" value="InterPro"/>
</dbReference>
<keyword evidence="1" id="KW-1133">Transmembrane helix</keyword>
<feature type="transmembrane region" description="Helical" evidence="1">
    <location>
        <begin position="202"/>
        <end position="223"/>
    </location>
</feature>
<dbReference type="RefSeq" id="WP_192597065.1">
    <property type="nucleotide sequence ID" value="NZ_JADBEL010000001.1"/>
</dbReference>
<evidence type="ECO:0000256" key="1">
    <source>
        <dbReference type="SAM" id="Phobius"/>
    </source>
</evidence>
<feature type="transmembrane region" description="Helical" evidence="1">
    <location>
        <begin position="284"/>
        <end position="304"/>
    </location>
</feature>
<name>A0A927MEN7_9BACL</name>
<feature type="transmembrane region" description="Helical" evidence="1">
    <location>
        <begin position="235"/>
        <end position="252"/>
    </location>
</feature>
<sequence length="311" mass="34850">MPKLIQNEWMKLWSKKGTWVMAILLVAIIIGFQGIAKLSEKYMDDSRWTETLQGDLAEVEKELASPDLTEDKKVELEERKSEMESNISFSIESSQPQTREKVITETFGIMSMVTLLTIIVASGIVSTEFSQGTIKMLLSRPVKRWKILTSKYITVLLFCLLATTITYVSSAIGAFIFFPASVENSFMFYGTELTTSAFLGKSLYMMFLAFINAAVISTLAFMLGTVFRSTSMANGVSIFLFFTGPVIVAFLSKYEIAKYVLFANANLTQYETGQTFFDDMTMPFSIAVLIGYVIIFLVLSLVSFTKRDVTA</sequence>
<feature type="transmembrane region" description="Helical" evidence="1">
    <location>
        <begin position="107"/>
        <end position="131"/>
    </location>
</feature>
<accession>A0A927MEN7</accession>